<feature type="region of interest" description="Disordered" evidence="1">
    <location>
        <begin position="1"/>
        <end position="76"/>
    </location>
</feature>
<organism evidence="3">
    <name type="scientific">Brevibacterium koreense</name>
    <dbReference type="NCBI Taxonomy" id="3140787"/>
    <lineage>
        <taxon>Bacteria</taxon>
        <taxon>Bacillati</taxon>
        <taxon>Actinomycetota</taxon>
        <taxon>Actinomycetes</taxon>
        <taxon>Micrococcales</taxon>
        <taxon>Brevibacteriaceae</taxon>
        <taxon>Brevibacterium</taxon>
    </lineage>
</organism>
<name>A0AAU7UIN6_9MICO</name>
<gene>
    <name evidence="3" type="ORF">AAFP32_11990</name>
</gene>
<feature type="transmembrane region" description="Helical" evidence="2">
    <location>
        <begin position="177"/>
        <end position="196"/>
    </location>
</feature>
<feature type="compositionally biased region" description="Basic and acidic residues" evidence="1">
    <location>
        <begin position="29"/>
        <end position="43"/>
    </location>
</feature>
<evidence type="ECO:0000256" key="1">
    <source>
        <dbReference type="SAM" id="MobiDB-lite"/>
    </source>
</evidence>
<dbReference type="EMBL" id="CP158281">
    <property type="protein sequence ID" value="XBV88274.1"/>
    <property type="molecule type" value="Genomic_DNA"/>
</dbReference>
<accession>A0AAU7UIN6</accession>
<proteinExistence type="predicted"/>
<evidence type="ECO:0008006" key="4">
    <source>
        <dbReference type="Google" id="ProtNLM"/>
    </source>
</evidence>
<dbReference type="KEGG" id="bkr:AAFP32_11990"/>
<dbReference type="RefSeq" id="WP_350269312.1">
    <property type="nucleotide sequence ID" value="NZ_CP158281.1"/>
</dbReference>
<evidence type="ECO:0000256" key="2">
    <source>
        <dbReference type="SAM" id="Phobius"/>
    </source>
</evidence>
<dbReference type="AlphaFoldDB" id="A0AAU7UIN6"/>
<feature type="compositionally biased region" description="Basic and acidic residues" evidence="1">
    <location>
        <begin position="9"/>
        <end position="18"/>
    </location>
</feature>
<reference evidence="3" key="1">
    <citation type="submission" date="2024-06" db="EMBL/GenBank/DDBJ databases">
        <title>Brevibacterium koreense sp. nov., isolated from jogae-jeotgal, a Korean fermented seafood.</title>
        <authorList>
            <person name="Whon T.W."/>
            <person name="Nam S."/>
            <person name="Kim Y."/>
        </authorList>
    </citation>
    <scope>NUCLEOTIDE SEQUENCE</scope>
    <source>
        <strain evidence="3">CBA3109</strain>
    </source>
</reference>
<protein>
    <recommendedName>
        <fullName evidence="4">DUF2335 domain-containing protein</fullName>
    </recommendedName>
</protein>
<feature type="transmembrane region" description="Helical" evidence="2">
    <location>
        <begin position="149"/>
        <end position="171"/>
    </location>
</feature>
<keyword evidence="2" id="KW-0812">Transmembrane</keyword>
<evidence type="ECO:0000313" key="3">
    <source>
        <dbReference type="EMBL" id="XBV88274.1"/>
    </source>
</evidence>
<keyword evidence="2" id="KW-0472">Membrane</keyword>
<keyword evidence="2" id="KW-1133">Transmembrane helix</keyword>
<sequence length="202" mass="21241">MESPSHATGDNDHEHVSNEPRNAPGNSARNDDAIRRHVERPEDAQGNPESRPGSGVVGRSGPGDVRSDGANAAPDDGQLTFITHAEYQEITQEASYHQGPLPPPDMLREYQDIDPTLLPTIIEMARVNSIGRHEVVKKLASAEASGVRIIAWTTAIMGIGGLASAVAFGILGIESGVIGSLVTVGLVGVAKVASSIRSRPDD</sequence>